<protein>
    <submittedName>
        <fullName evidence="1">Uncharacterized protein</fullName>
    </submittedName>
</protein>
<dbReference type="EMBL" id="DQIR01039884">
    <property type="protein sequence ID" value="HCZ95359.1"/>
    <property type="molecule type" value="Transcribed_RNA"/>
</dbReference>
<proteinExistence type="predicted"/>
<dbReference type="EMBL" id="DQIR01038366">
    <property type="protein sequence ID" value="HCZ93841.1"/>
    <property type="molecule type" value="Transcribed_RNA"/>
</dbReference>
<sequence length="114" mass="12309">MGGSKNSLGHDLQRLYCKSIAEEVFQVVLFQAATSFGEASSPIPSTLGSTGSGRLIQSLFLRMCMWLITQCQCSGACQRGYNIHLGKGFLLIDGKLIFSPKTPDEDTFCPGSPD</sequence>
<organism evidence="1">
    <name type="scientific">Sus scrofa</name>
    <name type="common">Pig</name>
    <dbReference type="NCBI Taxonomy" id="9823"/>
    <lineage>
        <taxon>Eukaryota</taxon>
        <taxon>Metazoa</taxon>
        <taxon>Chordata</taxon>
        <taxon>Craniata</taxon>
        <taxon>Vertebrata</taxon>
        <taxon>Euteleostomi</taxon>
        <taxon>Mammalia</taxon>
        <taxon>Eutheria</taxon>
        <taxon>Laurasiatheria</taxon>
        <taxon>Artiodactyla</taxon>
        <taxon>Suina</taxon>
        <taxon>Suidae</taxon>
        <taxon>Sus</taxon>
    </lineage>
</organism>
<dbReference type="AlphaFoldDB" id="A0A480F1F6"/>
<accession>A0A480F1F6</accession>
<reference evidence="1" key="1">
    <citation type="journal article" date="2019" name="PeerJ">
        <title>Genes of the pig, Sus scrofa, reconstructed with EvidentialGene.</title>
        <authorList>
            <person name="Gilbert D.G."/>
        </authorList>
    </citation>
    <scope>NUCLEOTIDE SEQUENCE</scope>
</reference>
<name>A0A480F1F6_PIG</name>
<evidence type="ECO:0000313" key="1">
    <source>
        <dbReference type="EMBL" id="HCZ93841.1"/>
    </source>
</evidence>